<evidence type="ECO:0000313" key="4">
    <source>
        <dbReference type="EMBL" id="CAK8677325.1"/>
    </source>
</evidence>
<evidence type="ECO:0000313" key="5">
    <source>
        <dbReference type="Proteomes" id="UP001642483"/>
    </source>
</evidence>
<keyword evidence="5" id="KW-1185">Reference proteome</keyword>
<sequence length="524" mass="55832">MKNIAIRLSVIMLSAVLIHGQSISPLTTPHSVQATGSTVVITATVSPPSSVILSGGNTTWIVRVARAGYAPYPTVATALDFSFTYSGRINVSAASSSALSFTTQLTIARLRAEEDGYQVELDDLNVTRQSIALTVRASVMISADPPYNPLATGFNNLLVTAQFPGYTDSSCSWFYGGELDGGSGAPFYFAVICDPPAPGTYDRITCNEQTINGTNHVTTTLKITQPLAAGRLDITMICIEATIPDCNSSLPFDVFVNTTSKTFNASGNFVCPNQGELFYSNGTMLTSNATTCRASAAWSGQIDLQCWSAPNVTLASILTEDGNLTVIEGNDVNLTCQYNDVIPAGNNSKFYVGDDHYFTTKASQTVTSLDHGAYVLIVQSLNTFYFPNTVSISFEIIVSGTSPDNPAASGLSTGAIVGISCGAAALILGVAAAYAYFKWRQAPNKKNNSAPTSTNMTSSRAIQDESDYIEPNKIENIPVSQEQYAEVDPSVDNAGYIDLNKEFNSGGLKQNKSLEGPYEEVKNL</sequence>
<name>A0ABP0FFU5_CLALP</name>
<proteinExistence type="predicted"/>
<feature type="region of interest" description="Disordered" evidence="1">
    <location>
        <begin position="502"/>
        <end position="524"/>
    </location>
</feature>
<evidence type="ECO:0000256" key="3">
    <source>
        <dbReference type="SAM" id="SignalP"/>
    </source>
</evidence>
<feature type="chain" id="PRO_5047479347" description="Ig-like domain-containing protein" evidence="3">
    <location>
        <begin position="21"/>
        <end position="524"/>
    </location>
</feature>
<comment type="caution">
    <text evidence="4">The sequence shown here is derived from an EMBL/GenBank/DDBJ whole genome shotgun (WGS) entry which is preliminary data.</text>
</comment>
<accession>A0ABP0FFU5</accession>
<evidence type="ECO:0000256" key="2">
    <source>
        <dbReference type="SAM" id="Phobius"/>
    </source>
</evidence>
<feature type="signal peptide" evidence="3">
    <location>
        <begin position="1"/>
        <end position="20"/>
    </location>
</feature>
<evidence type="ECO:0008006" key="6">
    <source>
        <dbReference type="Google" id="ProtNLM"/>
    </source>
</evidence>
<keyword evidence="3" id="KW-0732">Signal</keyword>
<dbReference type="EMBL" id="CAWYQH010000046">
    <property type="protein sequence ID" value="CAK8677325.1"/>
    <property type="molecule type" value="Genomic_DNA"/>
</dbReference>
<evidence type="ECO:0000256" key="1">
    <source>
        <dbReference type="SAM" id="MobiDB-lite"/>
    </source>
</evidence>
<reference evidence="4 5" key="1">
    <citation type="submission" date="2024-02" db="EMBL/GenBank/DDBJ databases">
        <authorList>
            <person name="Daric V."/>
            <person name="Darras S."/>
        </authorList>
    </citation>
    <scope>NUCLEOTIDE SEQUENCE [LARGE SCALE GENOMIC DNA]</scope>
</reference>
<keyword evidence="2" id="KW-0812">Transmembrane</keyword>
<keyword evidence="2" id="KW-1133">Transmembrane helix</keyword>
<organism evidence="4 5">
    <name type="scientific">Clavelina lepadiformis</name>
    <name type="common">Light-bulb sea squirt</name>
    <name type="synonym">Ascidia lepadiformis</name>
    <dbReference type="NCBI Taxonomy" id="159417"/>
    <lineage>
        <taxon>Eukaryota</taxon>
        <taxon>Metazoa</taxon>
        <taxon>Chordata</taxon>
        <taxon>Tunicata</taxon>
        <taxon>Ascidiacea</taxon>
        <taxon>Aplousobranchia</taxon>
        <taxon>Clavelinidae</taxon>
        <taxon>Clavelina</taxon>
    </lineage>
</organism>
<gene>
    <name evidence="4" type="ORF">CVLEPA_LOCUS6712</name>
</gene>
<protein>
    <recommendedName>
        <fullName evidence="6">Ig-like domain-containing protein</fullName>
    </recommendedName>
</protein>
<keyword evidence="2" id="KW-0472">Membrane</keyword>
<dbReference type="Proteomes" id="UP001642483">
    <property type="component" value="Unassembled WGS sequence"/>
</dbReference>
<feature type="transmembrane region" description="Helical" evidence="2">
    <location>
        <begin position="415"/>
        <end position="437"/>
    </location>
</feature>